<evidence type="ECO:0000313" key="1">
    <source>
        <dbReference type="EMBL" id="SKA16406.1"/>
    </source>
</evidence>
<dbReference type="Pfam" id="PF13385">
    <property type="entry name" value="Laminin_G_3"/>
    <property type="match status" value="1"/>
</dbReference>
<proteinExistence type="predicted"/>
<dbReference type="SUPFAM" id="SSF49899">
    <property type="entry name" value="Concanavalin A-like lectins/glucanases"/>
    <property type="match status" value="1"/>
</dbReference>
<dbReference type="Gene3D" id="2.60.120.200">
    <property type="match status" value="1"/>
</dbReference>
<dbReference type="STRING" id="28122.SAMN02745108_02757"/>
<reference evidence="1 2" key="1">
    <citation type="submission" date="2017-02" db="EMBL/GenBank/DDBJ databases">
        <authorList>
            <person name="Peterson S.W."/>
        </authorList>
    </citation>
    <scope>NUCLEOTIDE SEQUENCE [LARGE SCALE GENOMIC DNA]</scope>
    <source>
        <strain evidence="1 2">ATCC 43854</strain>
    </source>
</reference>
<dbReference type="GO" id="GO:0005975">
    <property type="term" value="P:carbohydrate metabolic process"/>
    <property type="evidence" value="ECO:0007669"/>
    <property type="project" value="InterPro"/>
</dbReference>
<name>A0A1T4RKU1_9BACT</name>
<sequence>FRVDRTPPVLKFDTVGAVVPEGASAVGEYASLERPHRREGFAYVSDDSLLSVAYTVSEALAGRDSASVRVNFAFLHIPDTAAVDRVGDSLWLSGDSAHFRWTEMSGLRLSDGDYLVRATARDEASNRATFAAPKKLRIDRTAPRIESLVSRRLVYPDSVREFSAEIAVSESGDVDSNRTGMRCHYRVMGKTASGWMPIADSLLHSGKITFPIDSGAVGRENGKRYLETVCLDAAGNAGVRTDLFYVGSRYPEITFPKGSMVSAEMLAISGIAPPDGSKNEESVVYRLRYRAADAGEWRSAGMSVVAGNRSADSSHISRLSQSSSGVLGYLDRCALAETCLEGAYVIELGVRACDSCPWRTDSAEVYFLLGDSTASGNIVLNALRDSMTVGSDSLSVNVRLDGNIKGKSLVRLYAEDSRGVGIFDISSENIYASPFTGSPSDTTLQQGVWFYWQDSLWHLRWKGFAGTDEIRVRFDSESFGTTCEGPGGTTLERGCSVEFSSMDLGASAILSETLSGYPYFRPMDKADSAMSLSGNSGHVVFKSSGMFRIEGSQDSSFANRIPVFFGSATAPGFSQKFGSGAEYLNPLFLGWTVNPENESLHYVWDGKTSSGAYPAPGKITLYAEAVQTGSEDAFVILDTAFVNLKLPPLEIALADSLGDFVTLQGGIDTSTAALGKMNIEYGVLYRDAFVKIYVEAPDGTKKLLQDSVLCKANSSATAYSATWDGTINGVAPVSGTYKVIIEANEVGTSVVKSATSHFNVRYASSLVNMETRPGDSSAPQLYIAEAFRDDDGKNRYIPEADYLVRAELGGKYLPKYIRDSLSFSATVFGSQKAIGYKPERFSLALKRHRERLDLVILYQIDRHIESVTNTVCEIDDEKNQPHRSAELLTFTSNSRSGFIDFEMPAGENYGYSDHENASVKMCAVMNRDWLDYRKDHEWNEKAFKTLCDDYAIWKLTDISDSSVNFIPKPKAGGYALFQEKSAGGCSAEDLGGESSTLCEYGQDEAGKVVHSENYNPNLNLFRVELIGNSDFNFYTDKGEIKPDHCGNERFRMMKFRMKFTIPDSYWDADFGYDNLVNRTIRFDEANKTIFGKTDGYLKILSEKNLPGDSNYFDGTRWQKDHSYGKLTPFEMQRLRFYPANVLPGGGNTFLFADEDSSYIQPSYFDMKFYSAPSETDYFQVLALGTPVAGIDGCDYSPETNFDAAYGNPQPRCQVSHTSKTDAPEQIRTPLFAGGYVDFYVARNTVWSGVPDKVNVPYPAPISFAASTGDSLKFYAAGSKVHYYYGDYGDSTWLRAFTDTTGIIRNAINSPADYSDPANLETLGVIPGKIGGNLAIANLSLSNILSPENYRNGSFYIPLDTLGTLKSLLNAEGIRTDSFSVAVSTEKGVVEHSGDTLRVKAFDWNDAVLYRKTLDSLSKLPTLTDSTRLSLYSLYRYQSGIRQRDVADKNLYYGPANKAWTRNPWIKDVRVESSELQHLDSSVHSHFAIAGNRDSLDRTIFYHSNDSIARPAEFIELSSYLSGGKTYHLFYLKEGVFHSILDTAVEKSGFYRLKWFNANRLQGNTTFMLTWGGDGGSFYYSRYDLYVGTPVGPESQTTVSSLFGDLSVTFPKGSLRGDSSVTVRTADASDYPFDVFRNVPLTGPVMEVLPTMTFAGPDYPRVQMKISREEMERNRLTPQTLRLYKIDFDNKQFVPLENALYGYLKADGSPAASGADTTASCAVWDDPQCYGNDYSYILISAETRTFSVFAAMDSSVANIPEVGLEILPAVATARDRLVRVSGTTAFHLYADDDSLLDESNDGTPATSLFYKADSSGLWRVTLPERDTNYLFAVALDASGAERSTASAKALALTVPAEFSCTVPADSLWLGLDNGYLAFETNCNQPGRGILSLYGGGLPVAEICGEIPDTLIYDGKVSARKIPPGIYDSRFLGFSLLGSELQIAGPKIRTDSLRPEIDSMAVEESSQRLDRNFHLKARLSDTESGIAKVLLTAVFGGDTLSHRELETDSMGNLEGDVHLTRETLASCVGCRLSLSLRAEDFGHNYSVRIFRSEKLYPYPASLALWYPAGEGSGKISGEMLGTGHDLQLNLFKPWLADFGLYFYHPGDNAAGIGKVDLGTSDAYSFEARIKRGYAQDSSWRRVLGFVGTSGLNISLEMRGGDLRLVENGVTYSVSGALPLPKSWSHIVVTVDSAQVRFYVDGELKKALAAKPLERELYGTFSIGKREKETFVGNIADIRMYAEALSAEEIEELATPVDKDGKEVHTVVLSARDMEVSEGLSPQFSCAVAGNRYYSAEENAFVSVPVSIPAAGSYGIILYARSVTANSATVKVGLSQSALRPGTLQLAPVWEASAVGNLRLALSAGQHRLFLSLPAGVEIAGIALTDGETPPPSNIAWGAGLGEPERKIESYVRFDGYPDASVIRPRLKLVNTSDETVRGFAVRYYFRGEDPAQVVADAYYPQSVIPPSVHGESAQTGFVEWNFRDTEILPGASPFYGEGPHFGIHNGDYSAWVPSDDPSFVENAATSFVKDWGIVVLDAEKNLVGGSCVEMEDSASVETKVRILAADARNDAQASEIHLKLENVGSIVLKNYDVRYSFYSEGIAPIFDVYYLPPGISARMDSLGAGRYQVTLHGEASVGPGTFWSDVAKFALHLPGWQSAWDASDDPSHAGLTAQLLETSNVAVFDSLGNRIYGNEPEWPSPLSVVAETFPTADTTKASDNGEADTLARISRTEDGLLLELGISADVSLDLVNILGTPVQSLFNGKLSSGEHLISVDWSGVDMKTTYLALKINGSLKSASLLSLL</sequence>
<protein>
    <submittedName>
        <fullName evidence="1">Concanavalin A-like lectin/glucanases superfamily protein</fullName>
    </submittedName>
</protein>
<dbReference type="EMBL" id="FUWU01000078">
    <property type="protein sequence ID" value="SKA16406.1"/>
    <property type="molecule type" value="Genomic_DNA"/>
</dbReference>
<feature type="non-terminal residue" evidence="1">
    <location>
        <position position="1"/>
    </location>
</feature>
<dbReference type="Gene3D" id="2.60.40.710">
    <property type="entry name" value="Endoglucanase-like"/>
    <property type="match status" value="2"/>
</dbReference>
<organism evidence="1 2">
    <name type="scientific">Fibrobacter intestinalis</name>
    <dbReference type="NCBI Taxonomy" id="28122"/>
    <lineage>
        <taxon>Bacteria</taxon>
        <taxon>Pseudomonadati</taxon>
        <taxon>Fibrobacterota</taxon>
        <taxon>Fibrobacteria</taxon>
        <taxon>Fibrobacterales</taxon>
        <taxon>Fibrobacteraceae</taxon>
        <taxon>Fibrobacter</taxon>
    </lineage>
</organism>
<dbReference type="InterPro" id="IPR036966">
    <property type="entry name" value="CBM3_sf"/>
</dbReference>
<dbReference type="Proteomes" id="UP000190449">
    <property type="component" value="Unassembled WGS sequence"/>
</dbReference>
<dbReference type="InterPro" id="IPR013320">
    <property type="entry name" value="ConA-like_dom_sf"/>
</dbReference>
<evidence type="ECO:0000313" key="2">
    <source>
        <dbReference type="Proteomes" id="UP000190449"/>
    </source>
</evidence>
<dbReference type="InterPro" id="IPR008965">
    <property type="entry name" value="CBM2/CBM3_carb-bd_dom_sf"/>
</dbReference>
<accession>A0A1T4RKU1</accession>
<gene>
    <name evidence="1" type="ORF">SAMN02745108_02757</name>
</gene>
<dbReference type="GO" id="GO:0030248">
    <property type="term" value="F:cellulose binding"/>
    <property type="evidence" value="ECO:0007669"/>
    <property type="project" value="InterPro"/>
</dbReference>
<keyword evidence="1" id="KW-0430">Lectin</keyword>
<dbReference type="SUPFAM" id="SSF49384">
    <property type="entry name" value="Carbohydrate-binding domain"/>
    <property type="match status" value="2"/>
</dbReference>